<gene>
    <name evidence="1" type="ORF">DFH94DRAFT_669681</name>
</gene>
<reference evidence="1" key="1">
    <citation type="submission" date="2019-10" db="EMBL/GenBank/DDBJ databases">
        <authorList>
            <consortium name="DOE Joint Genome Institute"/>
            <person name="Kuo A."/>
            <person name="Miyauchi S."/>
            <person name="Kiss E."/>
            <person name="Drula E."/>
            <person name="Kohler A."/>
            <person name="Sanchez-Garcia M."/>
            <person name="Andreopoulos B."/>
            <person name="Barry K.W."/>
            <person name="Bonito G."/>
            <person name="Buee M."/>
            <person name="Carver A."/>
            <person name="Chen C."/>
            <person name="Cichocki N."/>
            <person name="Clum A."/>
            <person name="Culley D."/>
            <person name="Crous P.W."/>
            <person name="Fauchery L."/>
            <person name="Girlanda M."/>
            <person name="Hayes R."/>
            <person name="Keri Z."/>
            <person name="LaButti K."/>
            <person name="Lipzen A."/>
            <person name="Lombard V."/>
            <person name="Magnuson J."/>
            <person name="Maillard F."/>
            <person name="Morin E."/>
            <person name="Murat C."/>
            <person name="Nolan M."/>
            <person name="Ohm R."/>
            <person name="Pangilinan J."/>
            <person name="Pereira M."/>
            <person name="Perotto S."/>
            <person name="Peter M."/>
            <person name="Riley R."/>
            <person name="Sitrit Y."/>
            <person name="Stielow B."/>
            <person name="Szollosi G."/>
            <person name="Zifcakova L."/>
            <person name="Stursova M."/>
            <person name="Spatafora J.W."/>
            <person name="Tedersoo L."/>
            <person name="Vaario L.-M."/>
            <person name="Yamada A."/>
            <person name="Yan M."/>
            <person name="Wang P."/>
            <person name="Xu J."/>
            <person name="Bruns T."/>
            <person name="Baldrian P."/>
            <person name="Vilgalys R."/>
            <person name="Henrissat B."/>
            <person name="Grigoriev I.V."/>
            <person name="Hibbett D."/>
            <person name="Nagy L.G."/>
            <person name="Martin F.M."/>
        </authorList>
    </citation>
    <scope>NUCLEOTIDE SEQUENCE</scope>
    <source>
        <strain evidence="1">Prilba</strain>
    </source>
</reference>
<accession>A0A9P5T8Z9</accession>
<evidence type="ECO:0000313" key="1">
    <source>
        <dbReference type="EMBL" id="KAF8479777.1"/>
    </source>
</evidence>
<dbReference type="AlphaFoldDB" id="A0A9P5T8Z9"/>
<organism evidence="1 2">
    <name type="scientific">Russula ochroleuca</name>
    <dbReference type="NCBI Taxonomy" id="152965"/>
    <lineage>
        <taxon>Eukaryota</taxon>
        <taxon>Fungi</taxon>
        <taxon>Dikarya</taxon>
        <taxon>Basidiomycota</taxon>
        <taxon>Agaricomycotina</taxon>
        <taxon>Agaricomycetes</taxon>
        <taxon>Russulales</taxon>
        <taxon>Russulaceae</taxon>
        <taxon>Russula</taxon>
    </lineage>
</organism>
<evidence type="ECO:0000313" key="2">
    <source>
        <dbReference type="Proteomes" id="UP000759537"/>
    </source>
</evidence>
<reference evidence="1" key="2">
    <citation type="journal article" date="2020" name="Nat. Commun.">
        <title>Large-scale genome sequencing of mycorrhizal fungi provides insights into the early evolution of symbiotic traits.</title>
        <authorList>
            <person name="Miyauchi S."/>
            <person name="Kiss E."/>
            <person name="Kuo A."/>
            <person name="Drula E."/>
            <person name="Kohler A."/>
            <person name="Sanchez-Garcia M."/>
            <person name="Morin E."/>
            <person name="Andreopoulos B."/>
            <person name="Barry K.W."/>
            <person name="Bonito G."/>
            <person name="Buee M."/>
            <person name="Carver A."/>
            <person name="Chen C."/>
            <person name="Cichocki N."/>
            <person name="Clum A."/>
            <person name="Culley D."/>
            <person name="Crous P.W."/>
            <person name="Fauchery L."/>
            <person name="Girlanda M."/>
            <person name="Hayes R.D."/>
            <person name="Keri Z."/>
            <person name="LaButti K."/>
            <person name="Lipzen A."/>
            <person name="Lombard V."/>
            <person name="Magnuson J."/>
            <person name="Maillard F."/>
            <person name="Murat C."/>
            <person name="Nolan M."/>
            <person name="Ohm R.A."/>
            <person name="Pangilinan J."/>
            <person name="Pereira M.F."/>
            <person name="Perotto S."/>
            <person name="Peter M."/>
            <person name="Pfister S."/>
            <person name="Riley R."/>
            <person name="Sitrit Y."/>
            <person name="Stielow J.B."/>
            <person name="Szollosi G."/>
            <person name="Zifcakova L."/>
            <person name="Stursova M."/>
            <person name="Spatafora J.W."/>
            <person name="Tedersoo L."/>
            <person name="Vaario L.M."/>
            <person name="Yamada A."/>
            <person name="Yan M."/>
            <person name="Wang P."/>
            <person name="Xu J."/>
            <person name="Bruns T."/>
            <person name="Baldrian P."/>
            <person name="Vilgalys R."/>
            <person name="Dunand C."/>
            <person name="Henrissat B."/>
            <person name="Grigoriev I.V."/>
            <person name="Hibbett D."/>
            <person name="Nagy L.G."/>
            <person name="Martin F.M."/>
        </authorList>
    </citation>
    <scope>NUCLEOTIDE SEQUENCE</scope>
    <source>
        <strain evidence="1">Prilba</strain>
    </source>
</reference>
<dbReference type="EMBL" id="WHVB01000009">
    <property type="protein sequence ID" value="KAF8479777.1"/>
    <property type="molecule type" value="Genomic_DNA"/>
</dbReference>
<sequence>MSYTPDLLIDGYISQSFSPNSAEDYLHHLLKTDQSGLNQSCQSLLKPDGSGVLFLIRTIPGNISPTSFTQDRDGRPLWLLDYNVMRIGTVIPQARWSPENVNDHRHHVAEAILQMPIFFMQQNGTLGLSLDDAINGRCQTLRDSRVQAQLGGKVTTHIRIGWPGYSEFKRQVQIRDETPDKNPITIGKFAHHIGRSMEAFLRNLTPNQTQRTEFDRWTIGQGGINPIDIMIIGAIHVSAGSWMPILQLCDVWIF</sequence>
<name>A0A9P5T8Z9_9AGAM</name>
<keyword evidence="2" id="KW-1185">Reference proteome</keyword>
<dbReference type="OrthoDB" id="3269405at2759"/>
<comment type="caution">
    <text evidence="1">The sequence shown here is derived from an EMBL/GenBank/DDBJ whole genome shotgun (WGS) entry which is preliminary data.</text>
</comment>
<proteinExistence type="predicted"/>
<dbReference type="Proteomes" id="UP000759537">
    <property type="component" value="Unassembled WGS sequence"/>
</dbReference>
<protein>
    <submittedName>
        <fullName evidence="1">Uncharacterized protein</fullName>
    </submittedName>
</protein>